<evidence type="ECO:0000259" key="1">
    <source>
        <dbReference type="Pfam" id="PF00582"/>
    </source>
</evidence>
<proteinExistence type="predicted"/>
<evidence type="ECO:0000313" key="3">
    <source>
        <dbReference type="Proteomes" id="UP001165565"/>
    </source>
</evidence>
<name>A0AA42CV02_9SPHN</name>
<dbReference type="Gene3D" id="3.40.50.12370">
    <property type="match status" value="1"/>
</dbReference>
<comment type="caution">
    <text evidence="2">The sequence shown here is derived from an EMBL/GenBank/DDBJ whole genome shotgun (WGS) entry which is preliminary data.</text>
</comment>
<organism evidence="2 3">
    <name type="scientific">Sphingomonas lycopersici</name>
    <dbReference type="NCBI Taxonomy" id="2951807"/>
    <lineage>
        <taxon>Bacteria</taxon>
        <taxon>Pseudomonadati</taxon>
        <taxon>Pseudomonadota</taxon>
        <taxon>Alphaproteobacteria</taxon>
        <taxon>Sphingomonadales</taxon>
        <taxon>Sphingomonadaceae</taxon>
        <taxon>Sphingomonas</taxon>
    </lineage>
</organism>
<dbReference type="EMBL" id="JANFAV010000010">
    <property type="protein sequence ID" value="MCW6535986.1"/>
    <property type="molecule type" value="Genomic_DNA"/>
</dbReference>
<feature type="domain" description="UspA" evidence="1">
    <location>
        <begin position="165"/>
        <end position="280"/>
    </location>
</feature>
<sequence length="284" mass="30160">MMPRHPLYQGRTISMKNILLLVHDDIGQEARLTAALDLTAALNGHLSCLDVIATPEGFYRIGGGPIAMMVLREEEMAERRNKSTLRARLLAKDISFSWNDAAGDLATALIGAAGLADLLILNTILSDSDEELDMAVVIRSILRGVSTPVLAVPQKLAAFDATGHAVVLWDGSADAEAALRAAVPLLARAGAVTIVYADDGSLGTPVGEATTYLRHQNIIATPVRREINGGNAARAIEHYIARHEPAYVVMGAFGHGRVHDTLFGSVTGHLLAIGTVPLLLAQRA</sequence>
<protein>
    <submittedName>
        <fullName evidence="2">Universal stress protein</fullName>
    </submittedName>
</protein>
<evidence type="ECO:0000313" key="2">
    <source>
        <dbReference type="EMBL" id="MCW6535986.1"/>
    </source>
</evidence>
<reference evidence="2" key="1">
    <citation type="submission" date="2022-06" db="EMBL/GenBank/DDBJ databases">
        <title>Sphingomonas sp. nov. isolated from rhizosphere soil of tomato.</title>
        <authorList>
            <person name="Dong H."/>
            <person name="Gao R."/>
        </authorList>
    </citation>
    <scope>NUCLEOTIDE SEQUENCE</scope>
    <source>
        <strain evidence="2">MMSM24</strain>
    </source>
</reference>
<keyword evidence="3" id="KW-1185">Reference proteome</keyword>
<dbReference type="InterPro" id="IPR006016">
    <property type="entry name" value="UspA"/>
</dbReference>
<dbReference type="Proteomes" id="UP001165565">
    <property type="component" value="Unassembled WGS sequence"/>
</dbReference>
<gene>
    <name evidence="2" type="ORF">NEE01_14480</name>
</gene>
<dbReference type="SUPFAM" id="SSF52402">
    <property type="entry name" value="Adenine nucleotide alpha hydrolases-like"/>
    <property type="match status" value="2"/>
</dbReference>
<dbReference type="AlphaFoldDB" id="A0AA42CV02"/>
<dbReference type="Pfam" id="PF00582">
    <property type="entry name" value="Usp"/>
    <property type="match status" value="1"/>
</dbReference>
<dbReference type="RefSeq" id="WP_265269416.1">
    <property type="nucleotide sequence ID" value="NZ_JANFAV010000010.1"/>
</dbReference>
<accession>A0AA42CV02</accession>